<dbReference type="GO" id="GO:0030149">
    <property type="term" value="P:sphingolipid catabolic process"/>
    <property type="evidence" value="ECO:0007669"/>
    <property type="project" value="TreeGrafter"/>
</dbReference>
<gene>
    <name evidence="18" type="primary">DPL1</name>
    <name evidence="18" type="ORF">LOC62_03G004259</name>
</gene>
<keyword evidence="6" id="KW-0256">Endoplasmic reticulum</keyword>
<dbReference type="PANTHER" id="PTHR42735">
    <property type="match status" value="1"/>
</dbReference>
<name>A0AAF0YBS4_9TREE</name>
<dbReference type="Proteomes" id="UP000827549">
    <property type="component" value="Chromosome 3"/>
</dbReference>
<dbReference type="InterPro" id="IPR015422">
    <property type="entry name" value="PyrdxlP-dep_Trfase_small"/>
</dbReference>
<dbReference type="SUPFAM" id="SSF53383">
    <property type="entry name" value="PLP-dependent transferases"/>
    <property type="match status" value="1"/>
</dbReference>
<evidence type="ECO:0000256" key="6">
    <source>
        <dbReference type="ARBA" id="ARBA00022824"/>
    </source>
</evidence>
<dbReference type="PANTHER" id="PTHR42735:SF6">
    <property type="entry name" value="SPHINGOSINE-1-PHOSPHATE LYASE 1"/>
    <property type="match status" value="1"/>
</dbReference>
<evidence type="ECO:0000256" key="13">
    <source>
        <dbReference type="ARBA" id="ARBA00038302"/>
    </source>
</evidence>
<dbReference type="FunFam" id="3.40.640.10:FF:000020">
    <property type="entry name" value="sphingosine-1-phosphate lyase 1"/>
    <property type="match status" value="1"/>
</dbReference>
<keyword evidence="7 16" id="KW-0663">Pyridoxal phosphate</keyword>
<accession>A0AAF0YBS4</accession>
<dbReference type="Gene3D" id="3.90.1150.10">
    <property type="entry name" value="Aspartate Aminotransferase, domain 1"/>
    <property type="match status" value="1"/>
</dbReference>
<keyword evidence="9" id="KW-1133">Transmembrane helix</keyword>
<keyword evidence="8" id="KW-0746">Sphingolipid metabolism</keyword>
<keyword evidence="10" id="KW-0443">Lipid metabolism</keyword>
<evidence type="ECO:0000256" key="16">
    <source>
        <dbReference type="PIRSR" id="PIRSR602129-50"/>
    </source>
</evidence>
<evidence type="ECO:0000256" key="4">
    <source>
        <dbReference type="ARBA" id="ARBA00004991"/>
    </source>
</evidence>
<dbReference type="GO" id="GO:0005789">
    <property type="term" value="C:endoplasmic reticulum membrane"/>
    <property type="evidence" value="ECO:0007669"/>
    <property type="project" value="UniProtKB-SubCell"/>
</dbReference>
<organism evidence="18 19">
    <name type="scientific">Vanrija pseudolonga</name>
    <dbReference type="NCBI Taxonomy" id="143232"/>
    <lineage>
        <taxon>Eukaryota</taxon>
        <taxon>Fungi</taxon>
        <taxon>Dikarya</taxon>
        <taxon>Basidiomycota</taxon>
        <taxon>Agaricomycotina</taxon>
        <taxon>Tremellomycetes</taxon>
        <taxon>Trichosporonales</taxon>
        <taxon>Trichosporonaceae</taxon>
        <taxon>Vanrija</taxon>
    </lineage>
</organism>
<evidence type="ECO:0000256" key="17">
    <source>
        <dbReference type="SAM" id="MobiDB-lite"/>
    </source>
</evidence>
<comment type="subcellular location">
    <subcellularLocation>
        <location evidence="2">Endoplasmic reticulum membrane</location>
        <topology evidence="2">Single-pass membrane protein</topology>
    </subcellularLocation>
</comment>
<feature type="region of interest" description="Disordered" evidence="17">
    <location>
        <begin position="737"/>
        <end position="782"/>
    </location>
</feature>
<reference evidence="18" key="1">
    <citation type="submission" date="2023-10" db="EMBL/GenBank/DDBJ databases">
        <authorList>
            <person name="Noh H."/>
        </authorList>
    </citation>
    <scope>NUCLEOTIDE SEQUENCE</scope>
    <source>
        <strain evidence="18">DUCC4014</strain>
    </source>
</reference>
<proteinExistence type="inferred from homology"/>
<dbReference type="GO" id="GO:0030170">
    <property type="term" value="F:pyridoxal phosphate binding"/>
    <property type="evidence" value="ECO:0007669"/>
    <property type="project" value="InterPro"/>
</dbReference>
<dbReference type="Pfam" id="PF00282">
    <property type="entry name" value="Pyridoxal_deC"/>
    <property type="match status" value="1"/>
</dbReference>
<dbReference type="EMBL" id="CP086716">
    <property type="protein sequence ID" value="WOO80738.1"/>
    <property type="molecule type" value="Genomic_DNA"/>
</dbReference>
<evidence type="ECO:0000256" key="14">
    <source>
        <dbReference type="ARBA" id="ARBA00038965"/>
    </source>
</evidence>
<comment type="similarity">
    <text evidence="13">Belongs to the group II decarboxylase family. Sphingosine-1-phosphate lyase subfamily.</text>
</comment>
<dbReference type="Gene3D" id="6.10.140.2150">
    <property type="match status" value="1"/>
</dbReference>
<comment type="pathway">
    <text evidence="3">Lipid metabolism; sphingolipid metabolism.</text>
</comment>
<evidence type="ECO:0000256" key="7">
    <source>
        <dbReference type="ARBA" id="ARBA00022898"/>
    </source>
</evidence>
<protein>
    <recommendedName>
        <fullName evidence="14">sphinganine-1-phosphate aldolase</fullName>
        <ecNumber evidence="14">4.1.2.27</ecNumber>
    </recommendedName>
    <alternativeName>
        <fullName evidence="15">Sphingosine-1-phosphate aldolase</fullName>
    </alternativeName>
</protein>
<evidence type="ECO:0000313" key="18">
    <source>
        <dbReference type="EMBL" id="WOO80738.1"/>
    </source>
</evidence>
<evidence type="ECO:0000256" key="3">
    <source>
        <dbReference type="ARBA" id="ARBA00004760"/>
    </source>
</evidence>
<evidence type="ECO:0000256" key="9">
    <source>
        <dbReference type="ARBA" id="ARBA00022989"/>
    </source>
</evidence>
<evidence type="ECO:0000313" key="19">
    <source>
        <dbReference type="Proteomes" id="UP000827549"/>
    </source>
</evidence>
<keyword evidence="12 18" id="KW-0456">Lyase</keyword>
<evidence type="ECO:0000256" key="11">
    <source>
        <dbReference type="ARBA" id="ARBA00023136"/>
    </source>
</evidence>
<keyword evidence="5" id="KW-0812">Transmembrane</keyword>
<dbReference type="EC" id="4.1.2.27" evidence="14"/>
<evidence type="ECO:0000256" key="12">
    <source>
        <dbReference type="ARBA" id="ARBA00023239"/>
    </source>
</evidence>
<feature type="modified residue" description="N6-(pyridoxal phosphate)lysine" evidence="16">
    <location>
        <position position="352"/>
    </location>
</feature>
<evidence type="ECO:0000256" key="5">
    <source>
        <dbReference type="ARBA" id="ARBA00022692"/>
    </source>
</evidence>
<keyword evidence="11" id="KW-0472">Membrane</keyword>
<evidence type="ECO:0000256" key="8">
    <source>
        <dbReference type="ARBA" id="ARBA00022919"/>
    </source>
</evidence>
<evidence type="ECO:0000256" key="1">
    <source>
        <dbReference type="ARBA" id="ARBA00001933"/>
    </source>
</evidence>
<feature type="region of interest" description="Disordered" evidence="17">
    <location>
        <begin position="1243"/>
        <end position="1302"/>
    </location>
</feature>
<evidence type="ECO:0000256" key="15">
    <source>
        <dbReference type="ARBA" id="ARBA00042568"/>
    </source>
</evidence>
<dbReference type="InterPro" id="IPR015424">
    <property type="entry name" value="PyrdxlP-dep_Trfase"/>
</dbReference>
<evidence type="ECO:0000256" key="2">
    <source>
        <dbReference type="ARBA" id="ARBA00004389"/>
    </source>
</evidence>
<dbReference type="InterPro" id="IPR050477">
    <property type="entry name" value="GrpII_AminoAcid_Decarb"/>
</dbReference>
<dbReference type="GO" id="GO:0008117">
    <property type="term" value="F:sphinganine-1-phosphate aldolase activity"/>
    <property type="evidence" value="ECO:0007669"/>
    <property type="project" value="UniProtKB-EC"/>
</dbReference>
<dbReference type="RefSeq" id="XP_062626770.1">
    <property type="nucleotide sequence ID" value="XM_062770786.1"/>
</dbReference>
<comment type="pathway">
    <text evidence="4">Sphingolipid metabolism.</text>
</comment>
<dbReference type="InterPro" id="IPR015421">
    <property type="entry name" value="PyrdxlP-dep_Trfase_major"/>
</dbReference>
<feature type="compositionally biased region" description="Low complexity" evidence="17">
    <location>
        <begin position="1243"/>
        <end position="1253"/>
    </location>
</feature>
<dbReference type="GeneID" id="87807497"/>
<keyword evidence="19" id="KW-1185">Reference proteome</keyword>
<feature type="region of interest" description="Disordered" evidence="17">
    <location>
        <begin position="816"/>
        <end position="837"/>
    </location>
</feature>
<dbReference type="GO" id="GO:0019752">
    <property type="term" value="P:carboxylic acid metabolic process"/>
    <property type="evidence" value="ECO:0007669"/>
    <property type="project" value="InterPro"/>
</dbReference>
<evidence type="ECO:0000256" key="10">
    <source>
        <dbReference type="ARBA" id="ARBA00023098"/>
    </source>
</evidence>
<comment type="cofactor">
    <cofactor evidence="1 16">
        <name>pyridoxal 5'-phosphate</name>
        <dbReference type="ChEBI" id="CHEBI:597326"/>
    </cofactor>
</comment>
<dbReference type="InterPro" id="IPR002129">
    <property type="entry name" value="PyrdxlP-dep_de-COase"/>
</dbReference>
<sequence length="1302" mass="141218">MAAWSSLSVPQPGPRTAVLVQRLVQLSTLVRIYLLLKISLRAYRHLYAYGIVGTSVQAYSAIKSFFIGLLLRLPSARREVTTELAKVRSDLVAKLAPTTYPEGINLTNVREIPATGRDLEWLRSEWANLHKLEHSDVDEGRVSGAVYHGGNDLSKVIAEASSEFLLTNPLHPDVFPGVRKMEAELVSMVLKLFHGEGGAGTTTSGGTESILMSVKTHRDWARATKGITEPEMVVPASAHAAFFKAAQYFCIKIHTVPVNPETRQVEPKHVKRFINANTIMIVGSAPNFPDGMVDPIPELGRLAVRYNIGLHVDCCLGSFIITFAERAGLAQGIPKFDFQVPGVSAISCDTHKYGFCPKGSSIIMYRSEALRRFQYFSMPEWAGGVYASPSMAGSRPGSIIAGAWATVNYIGLEGYTKSCQDIIGAARHFASEIRQNFVGDLYVLGNPQLSVVAFGSKTLGIYSIGDAMSKRGWHLNGLADPPALHMAFTRLSGMNVDKLLSDLAEVVELEKKSPTKDGTMVALYGAGQTVAGPYVVDEVAKTFIDVLYVSPSLCITASSDDVTFPVLDDPSVEDPASHADQHDEEAALEALRAAISGSHEDHSAHAAAAADAPAAPTLQAPVAAEAAAELANPTLIPASQVQVQSIDKAVAALQQLSSANQAIIDNMNAPSILQGLMGSFKVLADSNRRQAELVKNLIDSIQGRGPPTIDPGLSIAYVPRSEYDALKARYDALVSTSAPLSGHGAGSSRRARTARQHSTLADGEDKLREAGSTTPVYEEDKRLGRKRRSMKLEHLVHKMANRRLGVEYPVSSFEVKGSRDLPDPTNIPPTAETSVNGVDEFRPDFRADVGSASVRPFVDAVIQDVKASWSESYSVEEPEVDGEQIVKAVQTYWTRLSKRFDEQLTRERGEVHKDELTRRKQNQYRRQQSLVARRAAAFDSSPLNLCRLRALYRTLLTIDFAAMTNERADPKRTYTEDEWNAYRKQQCGTRASEAHEVVDQFWLSSTARSLLSILDVYASDQSARLRRKGRPKQPAPTFHLPPELWDRTNLPLLRPKDAQGLPVAGVGGIILFKFHVDEKVQQDFPDWSQGLYDNPPVAEEDNLLSNLPDVMSANAFYHLKPKVKQMTDAAKVARLSPEDVQAILSRPETDHQPPLLDETGAAVAAATAAANAEDTSFDLTTDFMSARGLESIVALASGQLLNPFVTPTAAHASTSAAATLAHAHAANPLAALSGLGDVTGASVVHGPSPGSSVRARKQAKRMMSEVPGGAATPVPRKRRREGDIDASETVDMSGDASFLETL</sequence>
<dbReference type="Gene3D" id="3.40.640.10">
    <property type="entry name" value="Type I PLP-dependent aspartate aminotransferase-like (Major domain)"/>
    <property type="match status" value="1"/>
</dbReference>